<name>A0A0S2TEA2_9GAMM</name>
<dbReference type="EMBL" id="CP013099">
    <property type="protein sequence ID" value="ALP53459.1"/>
    <property type="molecule type" value="Genomic_DNA"/>
</dbReference>
<feature type="chain" id="PRO_5006604977" evidence="2">
    <location>
        <begin position="26"/>
        <end position="287"/>
    </location>
</feature>
<keyword evidence="2" id="KW-0732">Signal</keyword>
<feature type="region of interest" description="Disordered" evidence="1">
    <location>
        <begin position="42"/>
        <end position="74"/>
    </location>
</feature>
<evidence type="ECO:0000313" key="3">
    <source>
        <dbReference type="EMBL" id="ALP53459.1"/>
    </source>
</evidence>
<dbReference type="AlphaFoldDB" id="A0A0S2TEA2"/>
<dbReference type="Proteomes" id="UP000055136">
    <property type="component" value="Chromosome"/>
</dbReference>
<evidence type="ECO:0000313" key="4">
    <source>
        <dbReference type="Proteomes" id="UP000055136"/>
    </source>
</evidence>
<evidence type="ECO:0000256" key="1">
    <source>
        <dbReference type="SAM" id="MobiDB-lite"/>
    </source>
</evidence>
<gene>
    <name evidence="3" type="ORF">Tel_10035</name>
</gene>
<organism evidence="3 4">
    <name type="scientific">Candidatus Tenderia electrophaga</name>
    <dbReference type="NCBI Taxonomy" id="1748243"/>
    <lineage>
        <taxon>Bacteria</taxon>
        <taxon>Pseudomonadati</taxon>
        <taxon>Pseudomonadota</taxon>
        <taxon>Gammaproteobacteria</taxon>
        <taxon>Candidatus Tenderiales</taxon>
        <taxon>Candidatus Tenderiaceae</taxon>
        <taxon>Candidatus Tenderia</taxon>
    </lineage>
</organism>
<evidence type="ECO:0000256" key="2">
    <source>
        <dbReference type="SAM" id="SignalP"/>
    </source>
</evidence>
<accession>A0A0S2TEA2</accession>
<keyword evidence="4" id="KW-1185">Reference proteome</keyword>
<sequence length="287" mass="31967">MKPLIHAGLITLGACLCLGSEAALAGLFDKFKEKAEAAIAEQKAEVEVEDASSQPTAAPGPGESPNNPASASGQTALATVNGTPTEAARAYLLIHYNPQVLDEDRWLKLLARRTYPSVRDWISSDEFRWRRERDTIRSALRNAAEEVPMRYDITPWPDAGPTVILGKYDFDSAAFGMSGVHWPWGRDNPVRSLSVPVDKAEQLAAAFGEQPRNLYGKYTLVVNGAELDNRDRHGRGDLWRSVIWDDRIDKIDFYIRKGFQGETPEDYEYALSLDTRQFRSENPTVGP</sequence>
<dbReference type="PROSITE" id="PS51257">
    <property type="entry name" value="PROKAR_LIPOPROTEIN"/>
    <property type="match status" value="1"/>
</dbReference>
<feature type="signal peptide" evidence="2">
    <location>
        <begin position="1"/>
        <end position="25"/>
    </location>
</feature>
<reference evidence="3" key="1">
    <citation type="submission" date="2015-10" db="EMBL/GenBank/DDBJ databases">
        <title>Description of Candidatus Tenderia electrophaga gen. nov, sp. nov., an Uncultivated Electroautotroph from a Biocathode Enrichment.</title>
        <authorList>
            <person name="Eddie B.J."/>
            <person name="Malanoski A.P."/>
            <person name="Wang Z."/>
            <person name="Hall R.J."/>
            <person name="Oh S.D."/>
            <person name="Heiner C."/>
            <person name="Lin B."/>
            <person name="Strycharz-Glaven S.M."/>
        </authorList>
    </citation>
    <scope>NUCLEOTIDE SEQUENCE [LARGE SCALE GENOMIC DNA]</scope>
    <source>
        <strain evidence="3">NRL1</strain>
    </source>
</reference>
<protein>
    <submittedName>
        <fullName evidence="3">Uncharacterized protein</fullName>
    </submittedName>
</protein>
<feature type="compositionally biased region" description="Polar residues" evidence="1">
    <location>
        <begin position="64"/>
        <end position="74"/>
    </location>
</feature>
<dbReference type="KEGG" id="tee:Tel_10035"/>
<proteinExistence type="predicted"/>